<feature type="binding site" evidence="6">
    <location>
        <position position="67"/>
    </location>
    <ligand>
        <name>Zn(2+)</name>
        <dbReference type="ChEBI" id="CHEBI:29105"/>
    </ligand>
</feature>
<feature type="domain" description="C2H2-type" evidence="7">
    <location>
        <begin position="499"/>
        <end position="525"/>
    </location>
</feature>
<evidence type="ECO:0000256" key="3">
    <source>
        <dbReference type="ARBA" id="ARBA00022771"/>
    </source>
</evidence>
<dbReference type="KEGG" id="bany:112051119"/>
<dbReference type="Proteomes" id="UP001652582">
    <property type="component" value="Chromosome 26"/>
</dbReference>
<dbReference type="SMART" id="SM00355">
    <property type="entry name" value="ZnF_C2H2"/>
    <property type="match status" value="9"/>
</dbReference>
<sequence>MDFDNISNWITKPNVCRCCLSGNGTWDLTTAYITDTGLKQVFADLLQHCFGISLSFIDEKAASHLVCDVCVAQLRNVSSFHTQVVKCNEQFSHYWISRNDDFQKVADHLDDTGSKQCAQDNFFDDIDNLSSPQSKSSQYLLKPRYNLKQKSSKQKKSASNEYDSDTPVARWKNTVLEECVNKVPQDRENRLKVCANKVEISIKDQTGKHKKNIKQISERKRIILTCSIVLLETTACPFRHHKSWFRCFFCTDNFMEINLLKNHYSKSHTDFEAEIKKIKRYPRSLQIEISNLECRHCCTLLTDVDKMAEHFVQEHNKVMYKECIADYKVDSSPYKCHLCDKEFHVFRTLTTHLNVHYANCICDVCGKSFINSKRLIVHRKTHENGAYPCTACGKVLKTKTSQSNHMESHSKRVVKCQICFKPMKHYNDRIKHMSLVHDITHKFKCPFCDRVYNIKHYLATHIRQTHGNKNKKCKVCNMAFITNHSLKKHMSKHTGERPFTCTICSKSYARSYTLREHMKAHENDK</sequence>
<accession>A0A6J1NK56</accession>
<dbReference type="InterPro" id="IPR036236">
    <property type="entry name" value="Znf_C2H2_sf"/>
</dbReference>
<keyword evidence="4 6" id="KW-0862">Zinc</keyword>
<evidence type="ECO:0000313" key="9">
    <source>
        <dbReference type="Proteomes" id="UP001652582"/>
    </source>
</evidence>
<dbReference type="RefSeq" id="XP_023945377.2">
    <property type="nucleotide sequence ID" value="XM_024089609.2"/>
</dbReference>
<evidence type="ECO:0000256" key="4">
    <source>
        <dbReference type="ARBA" id="ARBA00022833"/>
    </source>
</evidence>
<evidence type="ECO:0000259" key="8">
    <source>
        <dbReference type="PROSITE" id="PS51915"/>
    </source>
</evidence>
<feature type="domain" description="C2H2-type" evidence="7">
    <location>
        <begin position="360"/>
        <end position="382"/>
    </location>
</feature>
<feature type="domain" description="C2H2-type" evidence="7">
    <location>
        <begin position="334"/>
        <end position="356"/>
    </location>
</feature>
<feature type="binding site" evidence="6">
    <location>
        <position position="16"/>
    </location>
    <ligand>
        <name>Zn(2+)</name>
        <dbReference type="ChEBI" id="CHEBI:29105"/>
    </ligand>
</feature>
<dbReference type="SUPFAM" id="SSF57716">
    <property type="entry name" value="Glucocorticoid receptor-like (DNA-binding domain)"/>
    <property type="match status" value="1"/>
</dbReference>
<feature type="domain" description="C2H2-type" evidence="7">
    <location>
        <begin position="471"/>
        <end position="498"/>
    </location>
</feature>
<evidence type="ECO:0000259" key="7">
    <source>
        <dbReference type="PROSITE" id="PS50157"/>
    </source>
</evidence>
<dbReference type="SUPFAM" id="SSF57667">
    <property type="entry name" value="beta-beta-alpha zinc fingers"/>
    <property type="match status" value="4"/>
</dbReference>
<dbReference type="InterPro" id="IPR013087">
    <property type="entry name" value="Znf_C2H2_type"/>
</dbReference>
<proteinExistence type="predicted"/>
<gene>
    <name evidence="10" type="primary">LOC112051119</name>
</gene>
<dbReference type="AlphaFoldDB" id="A0A6J1NK56"/>
<feature type="domain" description="C2H2-type" evidence="7">
    <location>
        <begin position="387"/>
        <end position="410"/>
    </location>
</feature>
<dbReference type="OrthoDB" id="8922241at2759"/>
<evidence type="ECO:0000256" key="5">
    <source>
        <dbReference type="PROSITE-ProRule" id="PRU00042"/>
    </source>
</evidence>
<dbReference type="PROSITE" id="PS00028">
    <property type="entry name" value="ZINC_FINGER_C2H2_1"/>
    <property type="match status" value="6"/>
</dbReference>
<dbReference type="GeneID" id="112051119"/>
<feature type="binding site" evidence="6">
    <location>
        <position position="19"/>
    </location>
    <ligand>
        <name>Zn(2+)</name>
        <dbReference type="ChEBI" id="CHEBI:29105"/>
    </ligand>
</feature>
<dbReference type="PANTHER" id="PTHR24408:SF58">
    <property type="entry name" value="TRANSCRIPTION FACTOR (TFIIIA), PUTATIVE (AFU_ORTHOLOGUE AFUA_1G05150)-RELATED"/>
    <property type="match status" value="1"/>
</dbReference>
<dbReference type="Gene3D" id="3.40.1800.20">
    <property type="match status" value="1"/>
</dbReference>
<evidence type="ECO:0000256" key="6">
    <source>
        <dbReference type="PROSITE-ProRule" id="PRU01263"/>
    </source>
</evidence>
<name>A0A6J1NK56_BICAN</name>
<keyword evidence="1 6" id="KW-0479">Metal-binding</keyword>
<feature type="domain" description="C2H2-type" evidence="7">
    <location>
        <begin position="245"/>
        <end position="273"/>
    </location>
</feature>
<dbReference type="GO" id="GO:0005634">
    <property type="term" value="C:nucleus"/>
    <property type="evidence" value="ECO:0007669"/>
    <property type="project" value="UniProtKB-SubCell"/>
</dbReference>
<dbReference type="Gene3D" id="3.30.160.60">
    <property type="entry name" value="Classic Zinc Finger"/>
    <property type="match status" value="4"/>
</dbReference>
<feature type="binding site" evidence="6">
    <location>
        <position position="70"/>
    </location>
    <ligand>
        <name>Zn(2+)</name>
        <dbReference type="ChEBI" id="CHEBI:29105"/>
    </ligand>
</feature>
<dbReference type="PROSITE" id="PS50157">
    <property type="entry name" value="ZINC_FINGER_C2H2_2"/>
    <property type="match status" value="7"/>
</dbReference>
<dbReference type="InterPro" id="IPR012934">
    <property type="entry name" value="Znf_AD"/>
</dbReference>
<evidence type="ECO:0000256" key="2">
    <source>
        <dbReference type="ARBA" id="ARBA00022737"/>
    </source>
</evidence>
<evidence type="ECO:0000313" key="10">
    <source>
        <dbReference type="RefSeq" id="XP_023945377.2"/>
    </source>
</evidence>
<dbReference type="Pfam" id="PF00096">
    <property type="entry name" value="zf-C2H2"/>
    <property type="match status" value="4"/>
</dbReference>
<feature type="domain" description="C2H2-type" evidence="7">
    <location>
        <begin position="443"/>
        <end position="471"/>
    </location>
</feature>
<dbReference type="PANTHER" id="PTHR24408">
    <property type="entry name" value="ZINC FINGER PROTEIN"/>
    <property type="match status" value="1"/>
</dbReference>
<evidence type="ECO:0000256" key="1">
    <source>
        <dbReference type="ARBA" id="ARBA00022723"/>
    </source>
</evidence>
<dbReference type="SMART" id="SM00868">
    <property type="entry name" value="zf-AD"/>
    <property type="match status" value="1"/>
</dbReference>
<keyword evidence="2" id="KW-0677">Repeat</keyword>
<keyword evidence="9" id="KW-1185">Reference proteome</keyword>
<organism evidence="9 10">
    <name type="scientific">Bicyclus anynana</name>
    <name type="common">Squinting bush brown butterfly</name>
    <dbReference type="NCBI Taxonomy" id="110368"/>
    <lineage>
        <taxon>Eukaryota</taxon>
        <taxon>Metazoa</taxon>
        <taxon>Ecdysozoa</taxon>
        <taxon>Arthropoda</taxon>
        <taxon>Hexapoda</taxon>
        <taxon>Insecta</taxon>
        <taxon>Pterygota</taxon>
        <taxon>Neoptera</taxon>
        <taxon>Endopterygota</taxon>
        <taxon>Lepidoptera</taxon>
        <taxon>Glossata</taxon>
        <taxon>Ditrysia</taxon>
        <taxon>Papilionoidea</taxon>
        <taxon>Nymphalidae</taxon>
        <taxon>Satyrinae</taxon>
        <taxon>Satyrini</taxon>
        <taxon>Mycalesina</taxon>
        <taxon>Bicyclus</taxon>
    </lineage>
</organism>
<protein>
    <submittedName>
        <fullName evidence="10">Zinc finger protein 91</fullName>
    </submittedName>
</protein>
<dbReference type="Pfam" id="PF07776">
    <property type="entry name" value="zf-AD"/>
    <property type="match status" value="1"/>
</dbReference>
<feature type="domain" description="ZAD" evidence="8">
    <location>
        <begin position="14"/>
        <end position="94"/>
    </location>
</feature>
<dbReference type="GO" id="GO:0008270">
    <property type="term" value="F:zinc ion binding"/>
    <property type="evidence" value="ECO:0007669"/>
    <property type="project" value="UniProtKB-UniRule"/>
</dbReference>
<keyword evidence="3 5" id="KW-0863">Zinc-finger</keyword>
<reference evidence="10" key="1">
    <citation type="submission" date="2025-08" db="UniProtKB">
        <authorList>
            <consortium name="RefSeq"/>
        </authorList>
    </citation>
    <scope>IDENTIFICATION</scope>
</reference>
<dbReference type="PROSITE" id="PS51915">
    <property type="entry name" value="ZAD"/>
    <property type="match status" value="1"/>
</dbReference>